<reference evidence="2" key="1">
    <citation type="submission" date="2020-06" db="EMBL/GenBank/DDBJ databases">
        <title>Unique genomic features of the anaerobic methanotrophic archaea.</title>
        <authorList>
            <person name="Chadwick G.L."/>
            <person name="Skennerton C.T."/>
            <person name="Laso-Perez R."/>
            <person name="Leu A.O."/>
            <person name="Speth D.R."/>
            <person name="Yu H."/>
            <person name="Morgan-Lang C."/>
            <person name="Hatzenpichler R."/>
            <person name="Goudeau D."/>
            <person name="Malmstrom R."/>
            <person name="Brazelton W.J."/>
            <person name="Woyke T."/>
            <person name="Hallam S.J."/>
            <person name="Tyson G.W."/>
            <person name="Wegener G."/>
            <person name="Boetius A."/>
            <person name="Orphan V."/>
        </authorList>
    </citation>
    <scope>NUCLEOTIDE SEQUENCE</scope>
</reference>
<feature type="domain" description="Metallo-beta-lactamase" evidence="1">
    <location>
        <begin position="7"/>
        <end position="223"/>
    </location>
</feature>
<dbReference type="SUPFAM" id="SSF56281">
    <property type="entry name" value="Metallo-hydrolase/oxidoreductase"/>
    <property type="match status" value="1"/>
</dbReference>
<dbReference type="InterPro" id="IPR001279">
    <property type="entry name" value="Metallo-B-lactamas"/>
</dbReference>
<sequence length="264" mass="29876">MKITHYLYNTFIIESGDKKIAIDPAGLFFYFFRFTTVIPKSEWKDITHIFVTHGDPDHYWHMDRIAEASNAPVICNKTMVKNIKGKKLMLGPRDRGLAFTTPIEKLHTISVDETIQLDGMSITGMKATHGPLTFKFGPFSKTLHPGPKERVGWGAIGFKIQFDGKTIVNLGDTLLHAEEWKKIKSPDVLMIPIGGKAVHNTMDEKEALEAVEIMKPKLVIPCHYNCPAFFSKKYNPANDKSFKNEVEKMGIECSIMKYGDEIII</sequence>
<dbReference type="SMART" id="SM00849">
    <property type="entry name" value="Lactamase_B"/>
    <property type="match status" value="1"/>
</dbReference>
<dbReference type="EMBL" id="MT631574">
    <property type="protein sequence ID" value="QNO54293.1"/>
    <property type="molecule type" value="Genomic_DNA"/>
</dbReference>
<gene>
    <name evidence="2" type="ORF">FGBIHFOD_00033</name>
</gene>
<evidence type="ECO:0000313" key="2">
    <source>
        <dbReference type="EMBL" id="QNO54293.1"/>
    </source>
</evidence>
<dbReference type="CDD" id="cd06262">
    <property type="entry name" value="metallo-hydrolase-like_MBL-fold"/>
    <property type="match status" value="1"/>
</dbReference>
<dbReference type="Pfam" id="PF13483">
    <property type="entry name" value="Lactamase_B_3"/>
    <property type="match status" value="1"/>
</dbReference>
<organism evidence="2">
    <name type="scientific">Candidatus Methanophaga sp. ANME-1 ERB7</name>
    <dbReference type="NCBI Taxonomy" id="2759913"/>
    <lineage>
        <taxon>Archaea</taxon>
        <taxon>Methanobacteriati</taxon>
        <taxon>Methanobacteriota</taxon>
        <taxon>Stenosarchaea group</taxon>
        <taxon>Methanomicrobia</taxon>
        <taxon>Candidatus Methanophagales</taxon>
        <taxon>Candidatus Methanophagaceae</taxon>
        <taxon>Candidatus Methanophaga</taxon>
    </lineage>
</organism>
<dbReference type="AlphaFoldDB" id="A0A7G9Z209"/>
<dbReference type="PANTHER" id="PTHR43546">
    <property type="entry name" value="UPF0173 METAL-DEPENDENT HYDROLASE MJ1163-RELATED"/>
    <property type="match status" value="1"/>
</dbReference>
<evidence type="ECO:0000259" key="1">
    <source>
        <dbReference type="SMART" id="SM00849"/>
    </source>
</evidence>
<protein>
    <recommendedName>
        <fullName evidence="1">Metallo-beta-lactamase domain-containing protein</fullName>
    </recommendedName>
</protein>
<proteinExistence type="predicted"/>
<accession>A0A7G9Z209</accession>
<dbReference type="Gene3D" id="3.60.15.10">
    <property type="entry name" value="Ribonuclease Z/Hydroxyacylglutathione hydrolase-like"/>
    <property type="match status" value="1"/>
</dbReference>
<dbReference type="InterPro" id="IPR036866">
    <property type="entry name" value="RibonucZ/Hydroxyglut_hydro"/>
</dbReference>
<name>A0A7G9Z209_9EURY</name>
<dbReference type="InterPro" id="IPR050114">
    <property type="entry name" value="UPF0173_UPF0282_UlaG_hydrolase"/>
</dbReference>
<dbReference type="PANTHER" id="PTHR43546:SF3">
    <property type="entry name" value="UPF0173 METAL-DEPENDENT HYDROLASE MJ1163"/>
    <property type="match status" value="1"/>
</dbReference>